<sequence length="82" mass="9386">MGGVDDHDTKVQEWRRWGWRQPISEVAMMTIDRDAAGRPRWEEEGVTNGNTGLIGNTRSRRQRRQLVGRDDGTTTMTSGRTK</sequence>
<dbReference type="AlphaFoldDB" id="A0A6G1DAV9"/>
<evidence type="ECO:0000313" key="2">
    <source>
        <dbReference type="EMBL" id="KAF0909895.1"/>
    </source>
</evidence>
<feature type="region of interest" description="Disordered" evidence="1">
    <location>
        <begin position="38"/>
        <end position="82"/>
    </location>
</feature>
<feature type="compositionally biased region" description="Polar residues" evidence="1">
    <location>
        <begin position="73"/>
        <end position="82"/>
    </location>
</feature>
<organism evidence="2 3">
    <name type="scientific">Oryza meyeriana var. granulata</name>
    <dbReference type="NCBI Taxonomy" id="110450"/>
    <lineage>
        <taxon>Eukaryota</taxon>
        <taxon>Viridiplantae</taxon>
        <taxon>Streptophyta</taxon>
        <taxon>Embryophyta</taxon>
        <taxon>Tracheophyta</taxon>
        <taxon>Spermatophyta</taxon>
        <taxon>Magnoliopsida</taxon>
        <taxon>Liliopsida</taxon>
        <taxon>Poales</taxon>
        <taxon>Poaceae</taxon>
        <taxon>BOP clade</taxon>
        <taxon>Oryzoideae</taxon>
        <taxon>Oryzeae</taxon>
        <taxon>Oryzinae</taxon>
        <taxon>Oryza</taxon>
        <taxon>Oryza meyeriana</taxon>
    </lineage>
</organism>
<reference evidence="2 3" key="1">
    <citation type="submission" date="2019-11" db="EMBL/GenBank/DDBJ databases">
        <title>Whole genome sequence of Oryza granulata.</title>
        <authorList>
            <person name="Li W."/>
        </authorList>
    </citation>
    <scope>NUCLEOTIDE SEQUENCE [LARGE SCALE GENOMIC DNA]</scope>
    <source>
        <strain evidence="3">cv. Menghai</strain>
        <tissue evidence="2">Leaf</tissue>
    </source>
</reference>
<evidence type="ECO:0000313" key="3">
    <source>
        <dbReference type="Proteomes" id="UP000479710"/>
    </source>
</evidence>
<keyword evidence="3" id="KW-1185">Reference proteome</keyword>
<protein>
    <recommendedName>
        <fullName evidence="4">DUF834 domain-containing protein</fullName>
    </recommendedName>
</protein>
<proteinExistence type="predicted"/>
<evidence type="ECO:0000256" key="1">
    <source>
        <dbReference type="SAM" id="MobiDB-lite"/>
    </source>
</evidence>
<dbReference type="EMBL" id="SPHZ02000006">
    <property type="protein sequence ID" value="KAF0909895.1"/>
    <property type="molecule type" value="Genomic_DNA"/>
</dbReference>
<evidence type="ECO:0008006" key="4">
    <source>
        <dbReference type="Google" id="ProtNLM"/>
    </source>
</evidence>
<feature type="compositionally biased region" description="Polar residues" evidence="1">
    <location>
        <begin position="47"/>
        <end position="57"/>
    </location>
</feature>
<name>A0A6G1DAV9_9ORYZ</name>
<comment type="caution">
    <text evidence="2">The sequence shown here is derived from an EMBL/GenBank/DDBJ whole genome shotgun (WGS) entry which is preliminary data.</text>
</comment>
<gene>
    <name evidence="2" type="ORF">E2562_000205</name>
</gene>
<accession>A0A6G1DAV9</accession>
<dbReference type="Proteomes" id="UP000479710">
    <property type="component" value="Unassembled WGS sequence"/>
</dbReference>